<comment type="similarity">
    <text evidence="1">Belongs to the 'GDXG' lipolytic enzyme family.</text>
</comment>
<feature type="domain" description="Alpha/beta hydrolase fold-3" evidence="5">
    <location>
        <begin position="193"/>
        <end position="397"/>
    </location>
</feature>
<reference evidence="6" key="1">
    <citation type="submission" date="2021-06" db="EMBL/GenBank/DDBJ databases">
        <authorList>
            <person name="Kallberg Y."/>
            <person name="Tangrot J."/>
            <person name="Rosling A."/>
        </authorList>
    </citation>
    <scope>NUCLEOTIDE SEQUENCE</scope>
    <source>
        <strain evidence="6">FL966</strain>
    </source>
</reference>
<dbReference type="GO" id="GO:0016787">
    <property type="term" value="F:hydrolase activity"/>
    <property type="evidence" value="ECO:0007669"/>
    <property type="project" value="UniProtKB-KW"/>
</dbReference>
<gene>
    <name evidence="6" type="ORF">CPELLU_LOCUS8955</name>
</gene>
<dbReference type="AlphaFoldDB" id="A0A9N9DPY6"/>
<dbReference type="PANTHER" id="PTHR48081:SF26">
    <property type="entry name" value="ALPHA_BETA HYDROLASE FOLD-3 DOMAIN-CONTAINING PROTEIN"/>
    <property type="match status" value="1"/>
</dbReference>
<sequence>MYNFASFQTSVQDKLRNDDKQDNQHQKSNVLEKKSVCSSSSIESWKLFDHAMLLTSQATILTANFLTHHLSGPRKPSWPIQLTLICAAMRALTEHTHLADVDKLRMFTSIPFTFTPSDIVVTPVSFRVLNRGLPGILKDLEDCETGNREISAEWIVPKRLWRKINDDYHLSAAHYKHIYIDQDGIKWSNEKVILYLHGGAYYLMSAKTHRDLNYRLSKVTGRRVFAINYRLAPENPFPCGLHDAVHSFLYLIDPNGLAIQPHNIVVAGDSAGGALALLYYLRDNRMPLPGGAVLFSPWVDLTMSCASWDQNKPYDYLFKPKDDDPLHPVNLYLKSHEDRSKLITYPYVSPLFGDLHDLPPLLIQCGDSEVLRDEIYLLVQKASEAGTTFVQHEVYEGSYGPCVSNVQLFRAVNKSNGFGWLFCKKRSTNPSTKHLNIA</sequence>
<evidence type="ECO:0000313" key="7">
    <source>
        <dbReference type="Proteomes" id="UP000789759"/>
    </source>
</evidence>
<feature type="compositionally biased region" description="Basic and acidic residues" evidence="4">
    <location>
        <begin position="13"/>
        <end position="30"/>
    </location>
</feature>
<evidence type="ECO:0000259" key="5">
    <source>
        <dbReference type="Pfam" id="PF07859"/>
    </source>
</evidence>
<comment type="caution">
    <text evidence="6">The sequence shown here is derived from an EMBL/GenBank/DDBJ whole genome shotgun (WGS) entry which is preliminary data.</text>
</comment>
<dbReference type="PROSITE" id="PS01174">
    <property type="entry name" value="LIPASE_GDXG_SER"/>
    <property type="match status" value="1"/>
</dbReference>
<dbReference type="InterPro" id="IPR029058">
    <property type="entry name" value="AB_hydrolase_fold"/>
</dbReference>
<dbReference type="Proteomes" id="UP000789759">
    <property type="component" value="Unassembled WGS sequence"/>
</dbReference>
<accession>A0A9N9DPY6</accession>
<dbReference type="PANTHER" id="PTHR48081">
    <property type="entry name" value="AB HYDROLASE SUPERFAMILY PROTEIN C4A8.06C"/>
    <property type="match status" value="1"/>
</dbReference>
<dbReference type="InterPro" id="IPR033140">
    <property type="entry name" value="Lipase_GDXG_put_SER_AS"/>
</dbReference>
<name>A0A9N9DPY6_9GLOM</name>
<proteinExistence type="inferred from homology"/>
<organism evidence="6 7">
    <name type="scientific">Cetraspora pellucida</name>
    <dbReference type="NCBI Taxonomy" id="1433469"/>
    <lineage>
        <taxon>Eukaryota</taxon>
        <taxon>Fungi</taxon>
        <taxon>Fungi incertae sedis</taxon>
        <taxon>Mucoromycota</taxon>
        <taxon>Glomeromycotina</taxon>
        <taxon>Glomeromycetes</taxon>
        <taxon>Diversisporales</taxon>
        <taxon>Gigasporaceae</taxon>
        <taxon>Cetraspora</taxon>
    </lineage>
</organism>
<dbReference type="InterPro" id="IPR002168">
    <property type="entry name" value="Lipase_GDXG_HIS_AS"/>
</dbReference>
<dbReference type="InterPro" id="IPR013094">
    <property type="entry name" value="AB_hydrolase_3"/>
</dbReference>
<dbReference type="Gene3D" id="3.40.50.1820">
    <property type="entry name" value="alpha/beta hydrolase"/>
    <property type="match status" value="1"/>
</dbReference>
<keyword evidence="7" id="KW-1185">Reference proteome</keyword>
<feature type="active site" evidence="3">
    <location>
        <position position="270"/>
    </location>
</feature>
<dbReference type="InterPro" id="IPR050300">
    <property type="entry name" value="GDXG_lipolytic_enzyme"/>
</dbReference>
<dbReference type="Pfam" id="PF07859">
    <property type="entry name" value="Abhydrolase_3"/>
    <property type="match status" value="1"/>
</dbReference>
<dbReference type="EMBL" id="CAJVQA010006598">
    <property type="protein sequence ID" value="CAG8643161.1"/>
    <property type="molecule type" value="Genomic_DNA"/>
</dbReference>
<evidence type="ECO:0000256" key="3">
    <source>
        <dbReference type="PROSITE-ProRule" id="PRU10038"/>
    </source>
</evidence>
<keyword evidence="2" id="KW-0378">Hydrolase</keyword>
<dbReference type="OrthoDB" id="408631at2759"/>
<dbReference type="SUPFAM" id="SSF53474">
    <property type="entry name" value="alpha/beta-Hydrolases"/>
    <property type="match status" value="1"/>
</dbReference>
<protein>
    <submittedName>
        <fullName evidence="6">20252_t:CDS:1</fullName>
    </submittedName>
</protein>
<evidence type="ECO:0000256" key="1">
    <source>
        <dbReference type="ARBA" id="ARBA00010515"/>
    </source>
</evidence>
<feature type="region of interest" description="Disordered" evidence="4">
    <location>
        <begin position="1"/>
        <end position="30"/>
    </location>
</feature>
<evidence type="ECO:0000256" key="4">
    <source>
        <dbReference type="SAM" id="MobiDB-lite"/>
    </source>
</evidence>
<evidence type="ECO:0000313" key="6">
    <source>
        <dbReference type="EMBL" id="CAG8643161.1"/>
    </source>
</evidence>
<feature type="compositionally biased region" description="Polar residues" evidence="4">
    <location>
        <begin position="1"/>
        <end position="12"/>
    </location>
</feature>
<evidence type="ECO:0000256" key="2">
    <source>
        <dbReference type="ARBA" id="ARBA00022801"/>
    </source>
</evidence>
<dbReference type="PROSITE" id="PS01173">
    <property type="entry name" value="LIPASE_GDXG_HIS"/>
    <property type="match status" value="1"/>
</dbReference>